<name>A0A9E7ZP52_9HYPH</name>
<reference evidence="1" key="1">
    <citation type="submission" date="2022-08" db="EMBL/GenBank/DDBJ databases">
        <title>Complete Genome Sequences of 2 Bosea sp. soil isolates.</title>
        <authorList>
            <person name="Alvarez Arevalo M."/>
            <person name="Sterndorff E.B."/>
            <person name="Faurdal D."/>
            <person name="Joergensen T.S."/>
            <person name="Weber T."/>
        </authorList>
    </citation>
    <scope>NUCLEOTIDE SEQUENCE</scope>
    <source>
        <strain evidence="1">NBC_00436</strain>
    </source>
</reference>
<accession>A0A9E7ZP52</accession>
<dbReference type="AlphaFoldDB" id="A0A9E7ZP52"/>
<protein>
    <submittedName>
        <fullName evidence="1">DUF488 family protein</fullName>
    </submittedName>
</protein>
<dbReference type="PANTHER" id="PTHR36849">
    <property type="entry name" value="CYTOPLASMIC PROTEIN-RELATED"/>
    <property type="match status" value="1"/>
</dbReference>
<dbReference type="EMBL" id="CP102774">
    <property type="protein sequence ID" value="UZF89445.1"/>
    <property type="molecule type" value="Genomic_DNA"/>
</dbReference>
<sequence length="122" mass="13784">MPQLTVKRVYDPPAPGDGTRILVDRLWPRGVSKDRIDLWLKELAPSDALRHEFHGHPDRWDEFCAAYATELGSPPTQAALETLASERKKGPVVLLYAAKDENRNNAEALRLWLDGRPNSVQE</sequence>
<evidence type="ECO:0000313" key="1">
    <source>
        <dbReference type="EMBL" id="UZF89445.1"/>
    </source>
</evidence>
<gene>
    <name evidence="1" type="ORF">NWE54_11955</name>
</gene>
<organism evidence="1">
    <name type="scientific">Bosea sp. NBC_00436</name>
    <dbReference type="NCBI Taxonomy" id="2969620"/>
    <lineage>
        <taxon>Bacteria</taxon>
        <taxon>Pseudomonadati</taxon>
        <taxon>Pseudomonadota</taxon>
        <taxon>Alphaproteobacteria</taxon>
        <taxon>Hyphomicrobiales</taxon>
        <taxon>Boseaceae</taxon>
        <taxon>Bosea</taxon>
    </lineage>
</organism>
<dbReference type="InterPro" id="IPR052552">
    <property type="entry name" value="YeaO-like"/>
</dbReference>
<proteinExistence type="predicted"/>
<dbReference type="Pfam" id="PF22752">
    <property type="entry name" value="DUF488-N3i"/>
    <property type="match status" value="1"/>
</dbReference>
<dbReference type="PANTHER" id="PTHR36849:SF1">
    <property type="entry name" value="CYTOPLASMIC PROTEIN"/>
    <property type="match status" value="1"/>
</dbReference>